<proteinExistence type="predicted"/>
<name>A0A8S9PWY3_BRACR</name>
<feature type="compositionally biased region" description="Basic and acidic residues" evidence="1">
    <location>
        <begin position="1"/>
        <end position="12"/>
    </location>
</feature>
<reference evidence="2" key="1">
    <citation type="submission" date="2019-12" db="EMBL/GenBank/DDBJ databases">
        <title>Genome sequencing and annotation of Brassica cretica.</title>
        <authorList>
            <person name="Studholme D.J."/>
            <person name="Sarris P."/>
        </authorList>
    </citation>
    <scope>NUCLEOTIDE SEQUENCE</scope>
    <source>
        <strain evidence="2">PFS-109/04</strain>
        <tissue evidence="2">Leaf</tissue>
    </source>
</reference>
<dbReference type="AlphaFoldDB" id="A0A8S9PWY3"/>
<protein>
    <submittedName>
        <fullName evidence="2">Uncharacterized protein</fullName>
    </submittedName>
</protein>
<sequence>MTIDADKDKQTHDGTSVNANAERTPAGNVSMVTRNAVILDQMKEMPREKTRVGPQEPAAAEDSISRLRAIGPHGQTRILQVRTLTKQSRQAHNRPRRTFHLPSGATKEAISSGSILDISDQSDHSDGGTDVHPRRTRSQSAGQDASFKKPMTEEEENLYWVEQEELAENKARIHRSQRRQARKAARNPDEIHDLREYIANTAAEVKVTGISNKVAVDALRKTLWYRSKLRQWISLEKPRTIQDALHKATDFIMIEEEMKVLSQKYNPQKTSARRKNPRNDRERLPEIPGLGTSSRIIPTAKFSAQGLLRSSSPAKFRRSHA</sequence>
<feature type="region of interest" description="Disordered" evidence="1">
    <location>
        <begin position="263"/>
        <end position="297"/>
    </location>
</feature>
<feature type="region of interest" description="Disordered" evidence="1">
    <location>
        <begin position="1"/>
        <end position="31"/>
    </location>
</feature>
<evidence type="ECO:0000313" key="2">
    <source>
        <dbReference type="EMBL" id="KAF3522962.1"/>
    </source>
</evidence>
<organism evidence="2 3">
    <name type="scientific">Brassica cretica</name>
    <name type="common">Mustard</name>
    <dbReference type="NCBI Taxonomy" id="69181"/>
    <lineage>
        <taxon>Eukaryota</taxon>
        <taxon>Viridiplantae</taxon>
        <taxon>Streptophyta</taxon>
        <taxon>Embryophyta</taxon>
        <taxon>Tracheophyta</taxon>
        <taxon>Spermatophyta</taxon>
        <taxon>Magnoliopsida</taxon>
        <taxon>eudicotyledons</taxon>
        <taxon>Gunneridae</taxon>
        <taxon>Pentapetalae</taxon>
        <taxon>rosids</taxon>
        <taxon>malvids</taxon>
        <taxon>Brassicales</taxon>
        <taxon>Brassicaceae</taxon>
        <taxon>Brassiceae</taxon>
        <taxon>Brassica</taxon>
    </lineage>
</organism>
<feature type="compositionally biased region" description="Basic residues" evidence="1">
    <location>
        <begin position="89"/>
        <end position="99"/>
    </location>
</feature>
<gene>
    <name evidence="2" type="ORF">F2Q69_00047464</name>
</gene>
<dbReference type="Proteomes" id="UP000712600">
    <property type="component" value="Unassembled WGS sequence"/>
</dbReference>
<evidence type="ECO:0000256" key="1">
    <source>
        <dbReference type="SAM" id="MobiDB-lite"/>
    </source>
</evidence>
<feature type="region of interest" description="Disordered" evidence="1">
    <location>
        <begin position="43"/>
        <end position="153"/>
    </location>
</feature>
<comment type="caution">
    <text evidence="2">The sequence shown here is derived from an EMBL/GenBank/DDBJ whole genome shotgun (WGS) entry which is preliminary data.</text>
</comment>
<feature type="compositionally biased region" description="Basic and acidic residues" evidence="1">
    <location>
        <begin position="121"/>
        <end position="133"/>
    </location>
</feature>
<dbReference type="EMBL" id="QGKX02001347">
    <property type="protein sequence ID" value="KAF3522962.1"/>
    <property type="molecule type" value="Genomic_DNA"/>
</dbReference>
<accession>A0A8S9PWY3</accession>
<evidence type="ECO:0000313" key="3">
    <source>
        <dbReference type="Proteomes" id="UP000712600"/>
    </source>
</evidence>